<accession>L9YSQ8</accession>
<gene>
    <name evidence="1" type="ORF">C486_16970</name>
</gene>
<dbReference type="Proteomes" id="UP000011592">
    <property type="component" value="Unassembled WGS sequence"/>
</dbReference>
<proteinExistence type="predicted"/>
<name>L9YSQ8_9EURY</name>
<comment type="caution">
    <text evidence="1">The sequence shown here is derived from an EMBL/GenBank/DDBJ whole genome shotgun (WGS) entry which is preliminary data.</text>
</comment>
<dbReference type="RefSeq" id="WP_008457968.1">
    <property type="nucleotide sequence ID" value="NZ_AOIJ01000063.1"/>
</dbReference>
<reference evidence="1 2" key="1">
    <citation type="journal article" date="2014" name="PLoS Genet.">
        <title>Phylogenetically driven sequencing of extremely halophilic archaea reveals strategies for static and dynamic osmo-response.</title>
        <authorList>
            <person name="Becker E.A."/>
            <person name="Seitzer P.M."/>
            <person name="Tritt A."/>
            <person name="Larsen D."/>
            <person name="Krusor M."/>
            <person name="Yao A.I."/>
            <person name="Wu D."/>
            <person name="Madern D."/>
            <person name="Eisen J.A."/>
            <person name="Darling A.E."/>
            <person name="Facciotti M.T."/>
        </authorList>
    </citation>
    <scope>NUCLEOTIDE SEQUENCE [LARGE SCALE GENOMIC DNA]</scope>
    <source>
        <strain evidence="1 2">JCM 14663</strain>
    </source>
</reference>
<organism evidence="1 2">
    <name type="scientific">Natrinema gari JCM 14663</name>
    <dbReference type="NCBI Taxonomy" id="1230459"/>
    <lineage>
        <taxon>Archaea</taxon>
        <taxon>Methanobacteriati</taxon>
        <taxon>Methanobacteriota</taxon>
        <taxon>Stenosarchaea group</taxon>
        <taxon>Halobacteria</taxon>
        <taxon>Halobacteriales</taxon>
        <taxon>Natrialbaceae</taxon>
        <taxon>Natrinema</taxon>
    </lineage>
</organism>
<dbReference type="AlphaFoldDB" id="L9YSQ8"/>
<evidence type="ECO:0000313" key="1">
    <source>
        <dbReference type="EMBL" id="ELY77159.1"/>
    </source>
</evidence>
<evidence type="ECO:0000313" key="2">
    <source>
        <dbReference type="Proteomes" id="UP000011592"/>
    </source>
</evidence>
<sequence>MGDIEVRPFIVDRFEFVQTWLECVMYDPGDDRYPDVILHTCGHPYLPLDAWYQWAHVRFDVSFSRSPTGIGV</sequence>
<dbReference type="EMBL" id="AOIJ01000063">
    <property type="protein sequence ID" value="ELY77159.1"/>
    <property type="molecule type" value="Genomic_DNA"/>
</dbReference>
<keyword evidence="2" id="KW-1185">Reference proteome</keyword>
<protein>
    <submittedName>
        <fullName evidence="1">Uncharacterized protein</fullName>
    </submittedName>
</protein>